<dbReference type="SUPFAM" id="SSF47413">
    <property type="entry name" value="lambda repressor-like DNA-binding domains"/>
    <property type="match status" value="1"/>
</dbReference>
<dbReference type="Proteomes" id="UP001359781">
    <property type="component" value="Unassembled WGS sequence"/>
</dbReference>
<feature type="domain" description="HTH cro/C1-type" evidence="2">
    <location>
        <begin position="16"/>
        <end position="70"/>
    </location>
</feature>
<evidence type="ECO:0000313" key="3">
    <source>
        <dbReference type="EMBL" id="MEJ4100744.1"/>
    </source>
</evidence>
<dbReference type="InterPro" id="IPR001387">
    <property type="entry name" value="Cro/C1-type_HTH"/>
</dbReference>
<dbReference type="Pfam" id="PF06114">
    <property type="entry name" value="Peptidase_M78"/>
    <property type="match status" value="1"/>
</dbReference>
<sequence>MAVRGQMTAQDLGAGVRLARERARLTQEELARRVRMDRTALNKVERGARRLAALELSDIAGALGVPMISFFEEPIPSVASHHSARGLATKESGVSAALERIAREVEFVQSLTEVGGVEPPQWPPLRSHEQAEDMALSLREQWGLEGREPALDLVGKAADMSLYIFSAALGEDVTDAGVIALRRGGVALVNGAQKVGRRRLCAVHELGHFLLGDEYTVDLRDTQGDRVEEYLDAFARTVLVPRAAIAARWARWEAADGVRAAAVRMAGTYHVDMSTLARRLREVGAVDARGAGAVRAARTTKADMVTFDLHVRDDLEGTTQPRVFQRAVLRLVEEERISRERALELLGGTFQPGDLPAARRKGEDEAWDYAM</sequence>
<dbReference type="InterPro" id="IPR010359">
    <property type="entry name" value="IrrE_HExxH"/>
</dbReference>
<dbReference type="RefSeq" id="WP_337890902.1">
    <property type="nucleotide sequence ID" value="NZ_JBAHVI010000010.1"/>
</dbReference>
<evidence type="ECO:0000256" key="1">
    <source>
        <dbReference type="ARBA" id="ARBA00007227"/>
    </source>
</evidence>
<dbReference type="PANTHER" id="PTHR43236:SF1">
    <property type="entry name" value="BLL7220 PROTEIN"/>
    <property type="match status" value="1"/>
</dbReference>
<accession>A0ABU8P0E3</accession>
<gene>
    <name evidence="3" type="ORF">V5S96_10310</name>
</gene>
<evidence type="ECO:0000259" key="2">
    <source>
        <dbReference type="PROSITE" id="PS50943"/>
    </source>
</evidence>
<protein>
    <submittedName>
        <fullName evidence="3">XRE family transcriptional regulator</fullName>
    </submittedName>
</protein>
<reference evidence="3 4" key="1">
    <citation type="submission" date="2024-02" db="EMBL/GenBank/DDBJ databases">
        <title>Whole genome sequencing and characterization of Corynebacterium isolated from the ocular surface of dry eye disease sufferers.</title>
        <authorList>
            <person name="Naqvi M."/>
        </authorList>
    </citation>
    <scope>NUCLEOTIDE SEQUENCE [LARGE SCALE GENOMIC DNA]</scope>
    <source>
        <strain evidence="3 4">PCRF</strain>
    </source>
</reference>
<name>A0ABU8P0E3_9CORY</name>
<dbReference type="Gene3D" id="1.10.10.2910">
    <property type="match status" value="1"/>
</dbReference>
<keyword evidence="4" id="KW-1185">Reference proteome</keyword>
<dbReference type="InterPro" id="IPR010982">
    <property type="entry name" value="Lambda_DNA-bd_dom_sf"/>
</dbReference>
<dbReference type="Gene3D" id="1.10.260.40">
    <property type="entry name" value="lambda repressor-like DNA-binding domains"/>
    <property type="match status" value="1"/>
</dbReference>
<comment type="similarity">
    <text evidence="1">Belongs to the short-chain fatty acyl-CoA assimilation regulator (ScfR) family.</text>
</comment>
<dbReference type="InterPro" id="IPR052345">
    <property type="entry name" value="Rad_response_metalloprotease"/>
</dbReference>
<dbReference type="EMBL" id="JBAHVJ010000011">
    <property type="protein sequence ID" value="MEJ4100744.1"/>
    <property type="molecule type" value="Genomic_DNA"/>
</dbReference>
<dbReference type="SMART" id="SM00530">
    <property type="entry name" value="HTH_XRE"/>
    <property type="match status" value="1"/>
</dbReference>
<dbReference type="CDD" id="cd00093">
    <property type="entry name" value="HTH_XRE"/>
    <property type="match status" value="1"/>
</dbReference>
<organism evidence="3 4">
    <name type="scientific">Corynebacterium mastitidis</name>
    <dbReference type="NCBI Taxonomy" id="161890"/>
    <lineage>
        <taxon>Bacteria</taxon>
        <taxon>Bacillati</taxon>
        <taxon>Actinomycetota</taxon>
        <taxon>Actinomycetes</taxon>
        <taxon>Mycobacteriales</taxon>
        <taxon>Corynebacteriaceae</taxon>
        <taxon>Corynebacterium</taxon>
    </lineage>
</organism>
<evidence type="ECO:0000313" key="4">
    <source>
        <dbReference type="Proteomes" id="UP001359781"/>
    </source>
</evidence>
<proteinExistence type="inferred from homology"/>
<dbReference type="Pfam" id="PF01381">
    <property type="entry name" value="HTH_3"/>
    <property type="match status" value="1"/>
</dbReference>
<dbReference type="PANTHER" id="PTHR43236">
    <property type="entry name" value="ANTITOXIN HIGA1"/>
    <property type="match status" value="1"/>
</dbReference>
<comment type="caution">
    <text evidence="3">The sequence shown here is derived from an EMBL/GenBank/DDBJ whole genome shotgun (WGS) entry which is preliminary data.</text>
</comment>
<dbReference type="PROSITE" id="PS50943">
    <property type="entry name" value="HTH_CROC1"/>
    <property type="match status" value="1"/>
</dbReference>